<protein>
    <submittedName>
        <fullName evidence="1">Uncharacterized protein</fullName>
    </submittedName>
</protein>
<keyword evidence="2" id="KW-1185">Reference proteome</keyword>
<accession>A0ABV0XR51</accession>
<dbReference type="Proteomes" id="UP001469553">
    <property type="component" value="Unassembled WGS sequence"/>
</dbReference>
<organism evidence="1 2">
    <name type="scientific">Ameca splendens</name>
    <dbReference type="NCBI Taxonomy" id="208324"/>
    <lineage>
        <taxon>Eukaryota</taxon>
        <taxon>Metazoa</taxon>
        <taxon>Chordata</taxon>
        <taxon>Craniata</taxon>
        <taxon>Vertebrata</taxon>
        <taxon>Euteleostomi</taxon>
        <taxon>Actinopterygii</taxon>
        <taxon>Neopterygii</taxon>
        <taxon>Teleostei</taxon>
        <taxon>Neoteleostei</taxon>
        <taxon>Acanthomorphata</taxon>
        <taxon>Ovalentaria</taxon>
        <taxon>Atherinomorphae</taxon>
        <taxon>Cyprinodontiformes</taxon>
        <taxon>Goodeidae</taxon>
        <taxon>Ameca</taxon>
    </lineage>
</organism>
<sequence length="89" mass="10169">MHSRPLFFLCVYQPDALNISLLINTKRDGGRDGETQEWRRGRRTKQNESISISISLNFDHLSFPACTSCDKAQHNGATCCPWQEEESPK</sequence>
<name>A0ABV0XR51_9TELE</name>
<reference evidence="1 2" key="1">
    <citation type="submission" date="2021-06" db="EMBL/GenBank/DDBJ databases">
        <authorList>
            <person name="Palmer J.M."/>
        </authorList>
    </citation>
    <scope>NUCLEOTIDE SEQUENCE [LARGE SCALE GENOMIC DNA]</scope>
    <source>
        <strain evidence="1 2">AS_MEX2019</strain>
        <tissue evidence="1">Muscle</tissue>
    </source>
</reference>
<proteinExistence type="predicted"/>
<evidence type="ECO:0000313" key="1">
    <source>
        <dbReference type="EMBL" id="MEQ2283924.1"/>
    </source>
</evidence>
<comment type="caution">
    <text evidence="1">The sequence shown here is derived from an EMBL/GenBank/DDBJ whole genome shotgun (WGS) entry which is preliminary data.</text>
</comment>
<gene>
    <name evidence="1" type="ORF">AMECASPLE_016486</name>
</gene>
<dbReference type="EMBL" id="JAHRIP010010605">
    <property type="protein sequence ID" value="MEQ2283924.1"/>
    <property type="molecule type" value="Genomic_DNA"/>
</dbReference>
<evidence type="ECO:0000313" key="2">
    <source>
        <dbReference type="Proteomes" id="UP001469553"/>
    </source>
</evidence>